<dbReference type="InterPro" id="IPR017517">
    <property type="entry name" value="Maleyloyr_isom"/>
</dbReference>
<accession>A0A5A7S5F1</accession>
<reference evidence="2 3" key="1">
    <citation type="submission" date="2019-07" db="EMBL/GenBank/DDBJ databases">
        <title>Rhodococcus cavernicolus sp. nov., isolated from a cave.</title>
        <authorList>
            <person name="Lee S.D."/>
        </authorList>
    </citation>
    <scope>NUCLEOTIDE SEQUENCE [LARGE SCALE GENOMIC DNA]</scope>
    <source>
        <strain evidence="2 3">C1-24</strain>
    </source>
</reference>
<evidence type="ECO:0000313" key="2">
    <source>
        <dbReference type="EMBL" id="KAA0021400.1"/>
    </source>
</evidence>
<comment type="caution">
    <text evidence="2">The sequence shown here is derived from an EMBL/GenBank/DDBJ whole genome shotgun (WGS) entry which is preliminary data.</text>
</comment>
<dbReference type="NCBIfam" id="TIGR03086">
    <property type="entry name" value="TIGR03086 family metal-binding protein"/>
    <property type="match status" value="1"/>
</dbReference>
<evidence type="ECO:0000259" key="1">
    <source>
        <dbReference type="Pfam" id="PF11716"/>
    </source>
</evidence>
<sequence length="197" mass="20974">MTTATDLQQLDPRPIYLGATAWVTGLLVAVREDQLTLPTPCEEFDVRALSSHLVGTVGRIIAIGEVGSPDAVSPLAPEYDAKTFAQLADRAQVVWADTALLDKPVAAPWGQAPGRVALWGYINEALVHGWDLAVATGQPSEADPSLVEPTAVMVRAILPGEVRVPGTPFTAVVEPRHVAGPTERLANWSGRSAQNWV</sequence>
<dbReference type="Proteomes" id="UP000322244">
    <property type="component" value="Unassembled WGS sequence"/>
</dbReference>
<dbReference type="OrthoDB" id="5185819at2"/>
<dbReference type="NCBIfam" id="TIGR03083">
    <property type="entry name" value="maleylpyruvate isomerase family mycothiol-dependent enzyme"/>
    <property type="match status" value="1"/>
</dbReference>
<dbReference type="Pfam" id="PF11716">
    <property type="entry name" value="MDMPI_N"/>
    <property type="match status" value="1"/>
</dbReference>
<dbReference type="InterPro" id="IPR034660">
    <property type="entry name" value="DinB/YfiT-like"/>
</dbReference>
<dbReference type="InterPro" id="IPR024344">
    <property type="entry name" value="MDMPI_metal-binding"/>
</dbReference>
<feature type="domain" description="Mycothiol-dependent maleylpyruvate isomerase metal-binding" evidence="1">
    <location>
        <begin position="23"/>
        <end position="133"/>
    </location>
</feature>
<dbReference type="EMBL" id="VLNY01000010">
    <property type="protein sequence ID" value="KAA0021400.1"/>
    <property type="molecule type" value="Genomic_DNA"/>
</dbReference>
<dbReference type="InterPro" id="IPR017520">
    <property type="entry name" value="CHP03086"/>
</dbReference>
<keyword evidence="3" id="KW-1185">Reference proteome</keyword>
<dbReference type="SUPFAM" id="SSF109854">
    <property type="entry name" value="DinB/YfiT-like putative metalloenzymes"/>
    <property type="match status" value="1"/>
</dbReference>
<protein>
    <submittedName>
        <fullName evidence="2">TIGR03086 family protein</fullName>
    </submittedName>
</protein>
<proteinExistence type="predicted"/>
<evidence type="ECO:0000313" key="3">
    <source>
        <dbReference type="Proteomes" id="UP000322244"/>
    </source>
</evidence>
<dbReference type="RefSeq" id="WP_149431904.1">
    <property type="nucleotide sequence ID" value="NZ_VLNY01000010.1"/>
</dbReference>
<organism evidence="2 3">
    <name type="scientific">Antrihabitans cavernicola</name>
    <dbReference type="NCBI Taxonomy" id="2495913"/>
    <lineage>
        <taxon>Bacteria</taxon>
        <taxon>Bacillati</taxon>
        <taxon>Actinomycetota</taxon>
        <taxon>Actinomycetes</taxon>
        <taxon>Mycobacteriales</taxon>
        <taxon>Nocardiaceae</taxon>
        <taxon>Antrihabitans</taxon>
    </lineage>
</organism>
<name>A0A5A7S5F1_9NOCA</name>
<dbReference type="AlphaFoldDB" id="A0A5A7S5F1"/>
<gene>
    <name evidence="2" type="ORF">FOY51_19360</name>
</gene>
<dbReference type="GO" id="GO:0046872">
    <property type="term" value="F:metal ion binding"/>
    <property type="evidence" value="ECO:0007669"/>
    <property type="project" value="InterPro"/>
</dbReference>